<proteinExistence type="predicted"/>
<dbReference type="InterPro" id="IPR029058">
    <property type="entry name" value="AB_hydrolase_fold"/>
</dbReference>
<keyword evidence="2" id="KW-0456">Lyase</keyword>
<name>A0A498QCV1_9MYCO</name>
<dbReference type="SUPFAM" id="SSF53474">
    <property type="entry name" value="alpha/beta-Hydrolases"/>
    <property type="match status" value="1"/>
</dbReference>
<accession>A0A498QCV1</accession>
<evidence type="ECO:0000313" key="2">
    <source>
        <dbReference type="EMBL" id="VBA43396.1"/>
    </source>
</evidence>
<protein>
    <submittedName>
        <fullName evidence="2">2-succinyl-6-hydroxy-2, 4-cyclohexadiene-1-carboxylate synthase</fullName>
        <ecNumber evidence="2">4.2.99.20</ecNumber>
    </submittedName>
</protein>
<dbReference type="RefSeq" id="WP_122498516.1">
    <property type="nucleotide sequence ID" value="NZ_UPHP01000134.1"/>
</dbReference>
<dbReference type="AlphaFoldDB" id="A0A498QCV1"/>
<organism evidence="2 3">
    <name type="scientific">Mycobacterium attenuatum</name>
    <dbReference type="NCBI Taxonomy" id="2341086"/>
    <lineage>
        <taxon>Bacteria</taxon>
        <taxon>Bacillati</taxon>
        <taxon>Actinomycetota</taxon>
        <taxon>Actinomycetes</taxon>
        <taxon>Mycobacteriales</taxon>
        <taxon>Mycobacteriaceae</taxon>
        <taxon>Mycobacterium</taxon>
    </lineage>
</organism>
<feature type="domain" description="AB hydrolase-1" evidence="1">
    <location>
        <begin position="7"/>
        <end position="241"/>
    </location>
</feature>
<dbReference type="PANTHER" id="PTHR43194">
    <property type="entry name" value="HYDROLASE ALPHA/BETA FOLD FAMILY"/>
    <property type="match status" value="1"/>
</dbReference>
<dbReference type="Gene3D" id="3.40.50.1820">
    <property type="entry name" value="alpha/beta hydrolase"/>
    <property type="match status" value="1"/>
</dbReference>
<evidence type="ECO:0000313" key="3">
    <source>
        <dbReference type="Proteomes" id="UP000273307"/>
    </source>
</evidence>
<dbReference type="Proteomes" id="UP000273307">
    <property type="component" value="Unassembled WGS sequence"/>
</dbReference>
<sequence length="264" mass="29119">MSDTKHVVLIHGTWGSGDSWGPARAAFEERGYTVHTPTLRYHELPLHDGAMKVGPVSIRDYADDLVELVDSLDSPPLLVGLSLGGLLAQLAAARTRHAGVVAACPSPAAGIFAPTPATMRVFGSVFGRHFLQLRPWAKPLYPTTWQRFRRWIANVQTEELARELFADLVCESGRAYCEMVFPFLDRRKATTVNFAAVTTPVLAIRGEFDLVVPPRIAPMTAARYQQGGFVEIPRSDHLVFFGDALTLTMGHIDDWIARNRLLAA</sequence>
<dbReference type="PANTHER" id="PTHR43194:SF2">
    <property type="entry name" value="PEROXISOMAL MEMBRANE PROTEIN LPX1"/>
    <property type="match status" value="1"/>
</dbReference>
<dbReference type="EC" id="4.2.99.20" evidence="2"/>
<dbReference type="Pfam" id="PF12697">
    <property type="entry name" value="Abhydrolase_6"/>
    <property type="match status" value="1"/>
</dbReference>
<dbReference type="InterPro" id="IPR000073">
    <property type="entry name" value="AB_hydrolase_1"/>
</dbReference>
<dbReference type="EMBL" id="UPHP01000134">
    <property type="protein sequence ID" value="VBA43396.1"/>
    <property type="molecule type" value="Genomic_DNA"/>
</dbReference>
<dbReference type="GO" id="GO:0070205">
    <property type="term" value="F:2-succinyl-6-hydroxy-2,4-cyclohexadiene-1-carboxylate synthase activity"/>
    <property type="evidence" value="ECO:0007669"/>
    <property type="project" value="UniProtKB-EC"/>
</dbReference>
<dbReference type="OrthoDB" id="3810256at2"/>
<keyword evidence="3" id="KW-1185">Reference proteome</keyword>
<gene>
    <name evidence="2" type="primary">menH_2</name>
    <name evidence="2" type="ORF">LAUMK136_05071</name>
</gene>
<dbReference type="InterPro" id="IPR050228">
    <property type="entry name" value="Carboxylesterase_BioH"/>
</dbReference>
<reference evidence="2 3" key="1">
    <citation type="submission" date="2018-09" db="EMBL/GenBank/DDBJ databases">
        <authorList>
            <person name="Tagini F."/>
        </authorList>
    </citation>
    <scope>NUCLEOTIDE SEQUENCE [LARGE SCALE GENOMIC DNA]</scope>
    <source>
        <strain evidence="2 3">MK136</strain>
    </source>
</reference>
<evidence type="ECO:0000259" key="1">
    <source>
        <dbReference type="Pfam" id="PF12697"/>
    </source>
</evidence>